<dbReference type="PANTHER" id="PTHR30160">
    <property type="entry name" value="TETRAACYLDISACCHARIDE 4'-KINASE-RELATED"/>
    <property type="match status" value="1"/>
</dbReference>
<proteinExistence type="predicted"/>
<dbReference type="Pfam" id="PF01075">
    <property type="entry name" value="Glyco_transf_9"/>
    <property type="match status" value="1"/>
</dbReference>
<dbReference type="InterPro" id="IPR051199">
    <property type="entry name" value="LPS_LOS_Heptosyltrfase"/>
</dbReference>
<evidence type="ECO:0000313" key="3">
    <source>
        <dbReference type="EMBL" id="MFD0930725.1"/>
    </source>
</evidence>
<comment type="caution">
    <text evidence="3">The sequence shown here is derived from an EMBL/GenBank/DDBJ whole genome shotgun (WGS) entry which is preliminary data.</text>
</comment>
<dbReference type="RefSeq" id="WP_379077521.1">
    <property type="nucleotide sequence ID" value="NZ_JBHTJW010000003.1"/>
</dbReference>
<keyword evidence="2" id="KW-0808">Transferase</keyword>
<accession>A0ABW3GNM1</accession>
<protein>
    <submittedName>
        <fullName evidence="3">Glycosyltransferase family 9 protein</fullName>
    </submittedName>
</protein>
<gene>
    <name evidence="3" type="ORF">ACFQ1T_13135</name>
</gene>
<evidence type="ECO:0000256" key="1">
    <source>
        <dbReference type="ARBA" id="ARBA00022676"/>
    </source>
</evidence>
<dbReference type="SUPFAM" id="SSF53756">
    <property type="entry name" value="UDP-Glycosyltransferase/glycogen phosphorylase"/>
    <property type="match status" value="1"/>
</dbReference>
<dbReference type="CDD" id="cd03789">
    <property type="entry name" value="GT9_LPS_heptosyltransferase"/>
    <property type="match status" value="1"/>
</dbReference>
<evidence type="ECO:0000313" key="4">
    <source>
        <dbReference type="Proteomes" id="UP001597106"/>
    </source>
</evidence>
<keyword evidence="4" id="KW-1185">Reference proteome</keyword>
<organism evidence="3 4">
    <name type="scientific">Methylophilus glucosoxydans</name>
    <dbReference type="NCBI Taxonomy" id="752553"/>
    <lineage>
        <taxon>Bacteria</taxon>
        <taxon>Pseudomonadati</taxon>
        <taxon>Pseudomonadota</taxon>
        <taxon>Betaproteobacteria</taxon>
        <taxon>Nitrosomonadales</taxon>
        <taxon>Methylophilaceae</taxon>
        <taxon>Methylophilus</taxon>
    </lineage>
</organism>
<dbReference type="EMBL" id="JBHTJW010000003">
    <property type="protein sequence ID" value="MFD0930725.1"/>
    <property type="molecule type" value="Genomic_DNA"/>
</dbReference>
<reference evidence="4" key="1">
    <citation type="journal article" date="2019" name="Int. J. Syst. Evol. Microbiol.">
        <title>The Global Catalogue of Microorganisms (GCM) 10K type strain sequencing project: providing services to taxonomists for standard genome sequencing and annotation.</title>
        <authorList>
            <consortium name="The Broad Institute Genomics Platform"/>
            <consortium name="The Broad Institute Genome Sequencing Center for Infectious Disease"/>
            <person name="Wu L."/>
            <person name="Ma J."/>
        </authorList>
    </citation>
    <scope>NUCLEOTIDE SEQUENCE [LARGE SCALE GENOMIC DNA]</scope>
    <source>
        <strain evidence="4">CCUG 59685</strain>
    </source>
</reference>
<name>A0ABW3GNM1_9PROT</name>
<dbReference type="Proteomes" id="UP001597106">
    <property type="component" value="Unassembled WGS sequence"/>
</dbReference>
<dbReference type="Gene3D" id="3.40.50.2000">
    <property type="entry name" value="Glycogen Phosphorylase B"/>
    <property type="match status" value="2"/>
</dbReference>
<keyword evidence="1" id="KW-0328">Glycosyltransferase</keyword>
<dbReference type="InterPro" id="IPR002201">
    <property type="entry name" value="Glyco_trans_9"/>
</dbReference>
<evidence type="ECO:0000256" key="2">
    <source>
        <dbReference type="ARBA" id="ARBA00022679"/>
    </source>
</evidence>
<sequence length="321" mass="35823">MVNSLLILTSSSTGNNIFCTPAIRFLRKHLPQARIDVVALNALSAQVFEHNPAINKLWVTSSLRRVNKLAQDYDAVLAFNKNALKKLPFNDPRLQLATIDKTDVHYAEQLLGFCQQWLSQQLQRQIEITDEDRCYAIYSAPGQVSLLSRFEVQPADTVINIHLGCGTTLLHGWKFFYARRADDKKLWSIDAYIELGQLLVQAIPGVRLVITGTSNEAFLAKKFVKAVPNSINLAGKTTVADLRQLMERSNLFISHDCGVFHVAAAAQVPMLGLFGPTNHLLTGPYPQRANRQLIKKDSMADIRPQEVLQQALLLLGRPAQA</sequence>